<dbReference type="AlphaFoldDB" id="A0AAU7D078"/>
<keyword evidence="1" id="KW-0732">Signal</keyword>
<organism evidence="2">
    <name type="scientific">Edaphobacter paludis</name>
    <dbReference type="NCBI Taxonomy" id="3035702"/>
    <lineage>
        <taxon>Bacteria</taxon>
        <taxon>Pseudomonadati</taxon>
        <taxon>Acidobacteriota</taxon>
        <taxon>Terriglobia</taxon>
        <taxon>Terriglobales</taxon>
        <taxon>Acidobacteriaceae</taxon>
        <taxon>Edaphobacter</taxon>
    </lineage>
</organism>
<dbReference type="EMBL" id="CP121195">
    <property type="protein sequence ID" value="XBH14606.1"/>
    <property type="molecule type" value="Genomic_DNA"/>
</dbReference>
<proteinExistence type="predicted"/>
<evidence type="ECO:0000313" key="2">
    <source>
        <dbReference type="EMBL" id="XBH11179.1"/>
    </source>
</evidence>
<evidence type="ECO:0000313" key="3">
    <source>
        <dbReference type="EMBL" id="XBH14606.1"/>
    </source>
</evidence>
<dbReference type="InterPro" id="IPR013424">
    <property type="entry name" value="Ice-binding_C"/>
</dbReference>
<name>A0AAU7D078_9BACT</name>
<feature type="signal peptide" evidence="1">
    <location>
        <begin position="1"/>
        <end position="19"/>
    </location>
</feature>
<dbReference type="KEGG" id="epl:P4G45_05465"/>
<accession>A0AAU7D078</accession>
<accession>A0AAU7DB40</accession>
<dbReference type="NCBIfam" id="TIGR02595">
    <property type="entry name" value="PEP_CTERM"/>
    <property type="match status" value="1"/>
</dbReference>
<protein>
    <submittedName>
        <fullName evidence="2">PEP-CTERM sorting domain-containing protein</fullName>
    </submittedName>
</protein>
<dbReference type="EMBL" id="CP121194">
    <property type="protein sequence ID" value="XBH11179.1"/>
    <property type="molecule type" value="Genomic_DNA"/>
</dbReference>
<evidence type="ECO:0000256" key="1">
    <source>
        <dbReference type="SAM" id="SignalP"/>
    </source>
</evidence>
<gene>
    <name evidence="2" type="ORF">P4G45_05465</name>
    <name evidence="3" type="ORF">P8936_05435</name>
</gene>
<reference evidence="2" key="1">
    <citation type="submission" date="2023-03" db="EMBL/GenBank/DDBJ databases">
        <title>Edaphobacter sp.</title>
        <authorList>
            <person name="Huber K.J."/>
            <person name="Papendorf J."/>
            <person name="Pilke C."/>
            <person name="Bunk B."/>
            <person name="Sproeer C."/>
            <person name="Pester M."/>
        </authorList>
    </citation>
    <scope>NUCLEOTIDE SEQUENCE</scope>
    <source>
        <strain evidence="2">DSM 109919</strain>
        <strain evidence="3">DSM 109920</strain>
    </source>
</reference>
<dbReference type="RefSeq" id="WP_348268666.1">
    <property type="nucleotide sequence ID" value="NZ_CP121194.1"/>
</dbReference>
<feature type="chain" id="PRO_5043288439" evidence="1">
    <location>
        <begin position="20"/>
        <end position="183"/>
    </location>
</feature>
<sequence>MKVLLSAILLIAGAGLAKADTIETITFNLGDLHPGSTLSATFDVPTLIPGTGVTQNVTYSFSDPLDYAEGSLTGPTGGTLAGTVSIDPNTPISNYVVNFSVPVFFNPTGNMFDRENVLSEDGLAECASFPCTATGQFEDSMAFSNGVYTVAPAATTPEPSSFLLLATGLGGASLLYASRKRFA</sequence>